<reference evidence="1" key="1">
    <citation type="submission" date="2014-09" db="EMBL/GenBank/DDBJ databases">
        <authorList>
            <person name="Magalhaes I.L.F."/>
            <person name="Oliveira U."/>
            <person name="Santos F.R."/>
            <person name="Vidigal T.H.D.A."/>
            <person name="Brescovit A.D."/>
            <person name="Santos A.J."/>
        </authorList>
    </citation>
    <scope>NUCLEOTIDE SEQUENCE</scope>
    <source>
        <tissue evidence="1">Shoot tissue taken approximately 20 cm above the soil surface</tissue>
    </source>
</reference>
<protein>
    <submittedName>
        <fullName evidence="1">Uncharacterized protein</fullName>
    </submittedName>
</protein>
<evidence type="ECO:0000313" key="1">
    <source>
        <dbReference type="EMBL" id="JAD17282.1"/>
    </source>
</evidence>
<sequence length="140" mass="15398">MVVIFLSPTTNDLNLIKSILSIFDGATGLSTNLKKCHISLAPLHCSRANILGFPSWCTNWLKRTSDEGDCLPTWKSSLLSRASHFSHTKVTLSAIPIYLAIACNLSPWVIESIDKRCHAFLWCGMEVVLGGHLFPSTISP</sequence>
<accession>A0A0A8XZZ8</accession>
<reference evidence="1" key="2">
    <citation type="journal article" date="2015" name="Data Brief">
        <title>Shoot transcriptome of the giant reed, Arundo donax.</title>
        <authorList>
            <person name="Barrero R.A."/>
            <person name="Guerrero F.D."/>
            <person name="Moolhuijzen P."/>
            <person name="Goolsby J.A."/>
            <person name="Tidwell J."/>
            <person name="Bellgard S.E."/>
            <person name="Bellgard M.I."/>
        </authorList>
    </citation>
    <scope>NUCLEOTIDE SEQUENCE</scope>
    <source>
        <tissue evidence="1">Shoot tissue taken approximately 20 cm above the soil surface</tissue>
    </source>
</reference>
<name>A0A0A8XZZ8_ARUDO</name>
<organism evidence="1">
    <name type="scientific">Arundo donax</name>
    <name type="common">Giant reed</name>
    <name type="synonym">Donax arundinaceus</name>
    <dbReference type="NCBI Taxonomy" id="35708"/>
    <lineage>
        <taxon>Eukaryota</taxon>
        <taxon>Viridiplantae</taxon>
        <taxon>Streptophyta</taxon>
        <taxon>Embryophyta</taxon>
        <taxon>Tracheophyta</taxon>
        <taxon>Spermatophyta</taxon>
        <taxon>Magnoliopsida</taxon>
        <taxon>Liliopsida</taxon>
        <taxon>Poales</taxon>
        <taxon>Poaceae</taxon>
        <taxon>PACMAD clade</taxon>
        <taxon>Arundinoideae</taxon>
        <taxon>Arundineae</taxon>
        <taxon>Arundo</taxon>
    </lineage>
</organism>
<dbReference type="EMBL" id="GBRH01280613">
    <property type="protein sequence ID" value="JAD17282.1"/>
    <property type="molecule type" value="Transcribed_RNA"/>
</dbReference>
<proteinExistence type="predicted"/>
<dbReference type="AlphaFoldDB" id="A0A0A8XZZ8"/>